<dbReference type="PANTHER" id="PTHR45796:SF4">
    <property type="entry name" value="FORKHEAD BOX P, ISOFORM C"/>
    <property type="match status" value="1"/>
</dbReference>
<feature type="domain" description="Fork-head" evidence="11">
    <location>
        <begin position="1"/>
        <end position="60"/>
    </location>
</feature>
<keyword evidence="3" id="KW-0479">Metal-binding</keyword>
<dbReference type="PROSITE" id="PS50039">
    <property type="entry name" value="FORK_HEAD_3"/>
    <property type="match status" value="1"/>
</dbReference>
<evidence type="ECO:0000313" key="12">
    <source>
        <dbReference type="EMBL" id="CEK68375.1"/>
    </source>
</evidence>
<feature type="DNA-binding region" description="Fork-head" evidence="10">
    <location>
        <begin position="1"/>
        <end position="60"/>
    </location>
</feature>
<keyword evidence="4" id="KW-0863">Zinc-finger</keyword>
<dbReference type="GO" id="GO:0005634">
    <property type="term" value="C:nucleus"/>
    <property type="evidence" value="ECO:0007669"/>
    <property type="project" value="UniProtKB-SubCell"/>
</dbReference>
<dbReference type="EMBL" id="HACG01021510">
    <property type="protein sequence ID" value="CEK68375.1"/>
    <property type="molecule type" value="Transcribed_RNA"/>
</dbReference>
<feature type="non-terminal residue" evidence="12">
    <location>
        <position position="1"/>
    </location>
</feature>
<dbReference type="InterPro" id="IPR050998">
    <property type="entry name" value="FOXP"/>
</dbReference>
<evidence type="ECO:0000256" key="9">
    <source>
        <dbReference type="ARBA" id="ARBA00023242"/>
    </source>
</evidence>
<dbReference type="InterPro" id="IPR001766">
    <property type="entry name" value="Fork_head_dom"/>
</dbReference>
<evidence type="ECO:0000259" key="11">
    <source>
        <dbReference type="PROSITE" id="PS50039"/>
    </source>
</evidence>
<dbReference type="FunFam" id="1.10.10.10:FF:000010">
    <property type="entry name" value="Forkhead box P2 isoform B"/>
    <property type="match status" value="1"/>
</dbReference>
<dbReference type="AlphaFoldDB" id="A0A0B6ZKV5"/>
<evidence type="ECO:0000256" key="1">
    <source>
        <dbReference type="ARBA" id="ARBA00004123"/>
    </source>
</evidence>
<dbReference type="GO" id="GO:0000978">
    <property type="term" value="F:RNA polymerase II cis-regulatory region sequence-specific DNA binding"/>
    <property type="evidence" value="ECO:0007669"/>
    <property type="project" value="TreeGrafter"/>
</dbReference>
<evidence type="ECO:0000256" key="10">
    <source>
        <dbReference type="PROSITE-ProRule" id="PRU00089"/>
    </source>
</evidence>
<keyword evidence="7 10" id="KW-0238">DNA-binding</keyword>
<keyword evidence="5" id="KW-0862">Zinc</keyword>
<dbReference type="GO" id="GO:0000981">
    <property type="term" value="F:DNA-binding transcription factor activity, RNA polymerase II-specific"/>
    <property type="evidence" value="ECO:0007669"/>
    <property type="project" value="TreeGrafter"/>
</dbReference>
<evidence type="ECO:0000256" key="5">
    <source>
        <dbReference type="ARBA" id="ARBA00022833"/>
    </source>
</evidence>
<dbReference type="Gene3D" id="1.10.10.10">
    <property type="entry name" value="Winged helix-like DNA-binding domain superfamily/Winged helix DNA-binding domain"/>
    <property type="match status" value="1"/>
</dbReference>
<dbReference type="SMART" id="SM00339">
    <property type="entry name" value="FH"/>
    <property type="match status" value="1"/>
</dbReference>
<keyword evidence="2" id="KW-0678">Repressor</keyword>
<evidence type="ECO:0000256" key="3">
    <source>
        <dbReference type="ARBA" id="ARBA00022723"/>
    </source>
</evidence>
<comment type="subcellular location">
    <subcellularLocation>
        <location evidence="1 10">Nucleus</location>
    </subcellularLocation>
</comment>
<protein>
    <recommendedName>
        <fullName evidence="11">Fork-head domain-containing protein</fullName>
    </recommendedName>
</protein>
<dbReference type="SUPFAM" id="SSF46785">
    <property type="entry name" value="Winged helix' DNA-binding domain"/>
    <property type="match status" value="1"/>
</dbReference>
<reference evidence="12" key="1">
    <citation type="submission" date="2014-12" db="EMBL/GenBank/DDBJ databases">
        <title>Insight into the proteome of Arion vulgaris.</title>
        <authorList>
            <person name="Aradska J."/>
            <person name="Bulat T."/>
            <person name="Smidak R."/>
            <person name="Sarate P."/>
            <person name="Gangsoo J."/>
            <person name="Sialana F."/>
            <person name="Bilban M."/>
            <person name="Lubec G."/>
        </authorList>
    </citation>
    <scope>NUCLEOTIDE SEQUENCE</scope>
    <source>
        <tissue evidence="12">Skin</tissue>
    </source>
</reference>
<dbReference type="PANTHER" id="PTHR45796">
    <property type="entry name" value="FORKHEAD BOX P, ISOFORM C"/>
    <property type="match status" value="1"/>
</dbReference>
<sequence>LESPHRQLTLNEIYQWFQNTFAYFRCNEATWKNAVRHNLSLHKCFMRVENVKGAVWTVDEIEYYKRRPQKIGHGTGSSLNDQSYYSDTERVSLKAALRDGIGSLHPEVMPDQESAEDLSLKGVGYDVFSSGRLDEAELMMRIKKEVREVYPDLNFSSPQTSP</sequence>
<dbReference type="InterPro" id="IPR036388">
    <property type="entry name" value="WH-like_DNA-bd_sf"/>
</dbReference>
<name>A0A0B6ZKV5_9EUPU</name>
<keyword evidence="8" id="KW-0804">Transcription</keyword>
<gene>
    <name evidence="12" type="primary">ORF66110</name>
</gene>
<dbReference type="InterPro" id="IPR030456">
    <property type="entry name" value="TF_fork_head_CS_2"/>
</dbReference>
<evidence type="ECO:0000256" key="2">
    <source>
        <dbReference type="ARBA" id="ARBA00022491"/>
    </source>
</evidence>
<evidence type="ECO:0000256" key="7">
    <source>
        <dbReference type="ARBA" id="ARBA00023125"/>
    </source>
</evidence>
<dbReference type="GO" id="GO:0008270">
    <property type="term" value="F:zinc ion binding"/>
    <property type="evidence" value="ECO:0007669"/>
    <property type="project" value="UniProtKB-KW"/>
</dbReference>
<evidence type="ECO:0000256" key="6">
    <source>
        <dbReference type="ARBA" id="ARBA00023015"/>
    </source>
</evidence>
<dbReference type="PROSITE" id="PS00658">
    <property type="entry name" value="FORK_HEAD_2"/>
    <property type="match status" value="1"/>
</dbReference>
<organism evidence="12">
    <name type="scientific">Arion vulgaris</name>
    <dbReference type="NCBI Taxonomy" id="1028688"/>
    <lineage>
        <taxon>Eukaryota</taxon>
        <taxon>Metazoa</taxon>
        <taxon>Spiralia</taxon>
        <taxon>Lophotrochozoa</taxon>
        <taxon>Mollusca</taxon>
        <taxon>Gastropoda</taxon>
        <taxon>Heterobranchia</taxon>
        <taxon>Euthyneura</taxon>
        <taxon>Panpulmonata</taxon>
        <taxon>Eupulmonata</taxon>
        <taxon>Stylommatophora</taxon>
        <taxon>Helicina</taxon>
        <taxon>Arionoidea</taxon>
        <taxon>Arionidae</taxon>
        <taxon>Arion</taxon>
    </lineage>
</organism>
<dbReference type="PRINTS" id="PR00053">
    <property type="entry name" value="FORKHEAD"/>
</dbReference>
<dbReference type="InterPro" id="IPR036390">
    <property type="entry name" value="WH_DNA-bd_sf"/>
</dbReference>
<evidence type="ECO:0000256" key="8">
    <source>
        <dbReference type="ARBA" id="ARBA00023163"/>
    </source>
</evidence>
<dbReference type="Pfam" id="PF00250">
    <property type="entry name" value="Forkhead"/>
    <property type="match status" value="1"/>
</dbReference>
<evidence type="ECO:0000256" key="4">
    <source>
        <dbReference type="ARBA" id="ARBA00022771"/>
    </source>
</evidence>
<accession>A0A0B6ZKV5</accession>
<proteinExistence type="predicted"/>
<keyword evidence="9 10" id="KW-0539">Nucleus</keyword>
<feature type="non-terminal residue" evidence="12">
    <location>
        <position position="162"/>
    </location>
</feature>
<keyword evidence="6" id="KW-0805">Transcription regulation</keyword>